<protein>
    <submittedName>
        <fullName evidence="2">Major royal jelly protein</fullName>
    </submittedName>
</protein>
<feature type="compositionally biased region" description="Basic and acidic residues" evidence="1">
    <location>
        <begin position="367"/>
        <end position="380"/>
    </location>
</feature>
<keyword evidence="3" id="KW-1185">Reference proteome</keyword>
<comment type="caution">
    <text evidence="2">The sequence shown here is derived from an EMBL/GenBank/DDBJ whole genome shotgun (WGS) entry which is preliminary data.</text>
</comment>
<feature type="region of interest" description="Disordered" evidence="1">
    <location>
        <begin position="330"/>
        <end position="452"/>
    </location>
</feature>
<feature type="compositionally biased region" description="Acidic residues" evidence="1">
    <location>
        <begin position="151"/>
        <end position="164"/>
    </location>
</feature>
<feature type="compositionally biased region" description="Basic residues" evidence="1">
    <location>
        <begin position="400"/>
        <end position="413"/>
    </location>
</feature>
<feature type="region of interest" description="Disordered" evidence="1">
    <location>
        <begin position="30"/>
        <end position="58"/>
    </location>
</feature>
<dbReference type="EMBL" id="JAPCWZ010000009">
    <property type="protein sequence ID" value="KAK8852191.1"/>
    <property type="molecule type" value="Genomic_DNA"/>
</dbReference>
<proteinExistence type="predicted"/>
<feature type="compositionally biased region" description="Basic residues" evidence="1">
    <location>
        <begin position="443"/>
        <end position="452"/>
    </location>
</feature>
<evidence type="ECO:0000256" key="1">
    <source>
        <dbReference type="SAM" id="MobiDB-lite"/>
    </source>
</evidence>
<organism evidence="2 3">
    <name type="scientific">Apiospora arundinis</name>
    <dbReference type="NCBI Taxonomy" id="335852"/>
    <lineage>
        <taxon>Eukaryota</taxon>
        <taxon>Fungi</taxon>
        <taxon>Dikarya</taxon>
        <taxon>Ascomycota</taxon>
        <taxon>Pezizomycotina</taxon>
        <taxon>Sordariomycetes</taxon>
        <taxon>Xylariomycetidae</taxon>
        <taxon>Amphisphaeriales</taxon>
        <taxon>Apiosporaceae</taxon>
        <taxon>Apiospora</taxon>
    </lineage>
</organism>
<evidence type="ECO:0000313" key="3">
    <source>
        <dbReference type="Proteomes" id="UP001390339"/>
    </source>
</evidence>
<feature type="region of interest" description="Disordered" evidence="1">
    <location>
        <begin position="137"/>
        <end position="203"/>
    </location>
</feature>
<evidence type="ECO:0000313" key="2">
    <source>
        <dbReference type="EMBL" id="KAK8852191.1"/>
    </source>
</evidence>
<name>A0ABR2HT15_9PEZI</name>
<feature type="compositionally biased region" description="Polar residues" evidence="1">
    <location>
        <begin position="35"/>
        <end position="51"/>
    </location>
</feature>
<sequence>MGDTLRGNGLFTASARLAALADDSARLARARNRFSESPPSGTTTRSESSDSPSEEQYRYDQRVVQLTLEHGASWPRNQWEDEAKEEGHRILRAKIEEEDYVHVPDATGLPPPELLSSAREVVTKRWIEQGIWNDKWQPGLPDGRWKHQEPLDMESESDSEDDEEIQTRPPFSVPAKPKAPKKEEEKLQRLAERQMRREGEREASRPFNRFVQQVSEERGRIRSNTRSAAPDVLDPANINTTAYDNVRERWVKRGIWNQKWGTIPGMNWKHEQDLHRWLLEELGPRPEAPPERTENETREAARQLFGPFPPVQPPVLGLLEESPTASAIIDQTGSQNGDEEQFPLEPNHADHSAESGQGELPAATSKQTEKPKPARKERAGRGAGAARGPADSAAKVSKATPKKTKSTASRGKKASSEAQPSQAKLKLEVDEPAAPYSPETPRRSTRLRSKKV</sequence>
<feature type="compositionally biased region" description="Low complexity" evidence="1">
    <location>
        <begin position="384"/>
        <end position="399"/>
    </location>
</feature>
<reference evidence="2 3" key="1">
    <citation type="journal article" date="2024" name="IMA Fungus">
        <title>Apiospora arundinis, a panoply of carbohydrate-active enzymes and secondary metabolites.</title>
        <authorList>
            <person name="Sorensen T."/>
            <person name="Petersen C."/>
            <person name="Muurmann A.T."/>
            <person name="Christiansen J.V."/>
            <person name="Brundto M.L."/>
            <person name="Overgaard C.K."/>
            <person name="Boysen A.T."/>
            <person name="Wollenberg R.D."/>
            <person name="Larsen T.O."/>
            <person name="Sorensen J.L."/>
            <person name="Nielsen K.L."/>
            <person name="Sondergaard T.E."/>
        </authorList>
    </citation>
    <scope>NUCLEOTIDE SEQUENCE [LARGE SCALE GENOMIC DNA]</scope>
    <source>
        <strain evidence="2 3">AAU 773</strain>
    </source>
</reference>
<gene>
    <name evidence="2" type="ORF">PGQ11_014670</name>
</gene>
<accession>A0ABR2HT15</accession>
<feature type="compositionally biased region" description="Basic and acidic residues" evidence="1">
    <location>
        <begin position="180"/>
        <end position="203"/>
    </location>
</feature>
<dbReference type="Proteomes" id="UP001390339">
    <property type="component" value="Unassembled WGS sequence"/>
</dbReference>